<protein>
    <submittedName>
        <fullName evidence="2">DUF4123 domain-containing protein</fullName>
    </submittedName>
</protein>
<evidence type="ECO:0000313" key="2">
    <source>
        <dbReference type="EMBL" id="NMF87901.1"/>
    </source>
</evidence>
<keyword evidence="3" id="KW-1185">Reference proteome</keyword>
<accession>A0ABX1MMI8</accession>
<comment type="caution">
    <text evidence="2">The sequence shown here is derived from an EMBL/GenBank/DDBJ whole genome shotgun (WGS) entry which is preliminary data.</text>
</comment>
<name>A0ABX1MMI8_9RHOO</name>
<dbReference type="Proteomes" id="UP000652074">
    <property type="component" value="Unassembled WGS sequence"/>
</dbReference>
<reference evidence="2 3" key="1">
    <citation type="submission" date="2019-12" db="EMBL/GenBank/DDBJ databases">
        <title>Comparative genomics gives insights into the taxonomy of the Azoarcus-Aromatoleum group and reveals separate origins of nif in the plant-associated Azoarcus and non-plant-associated Aromatoleum sub-groups.</title>
        <authorList>
            <person name="Lafos M."/>
            <person name="Maluk M."/>
            <person name="Batista M."/>
            <person name="Junghare M."/>
            <person name="Carmona M."/>
            <person name="Faoro H."/>
            <person name="Cruz L.M."/>
            <person name="Battistoni F."/>
            <person name="De Souza E."/>
            <person name="Pedrosa F."/>
            <person name="Chen W.-M."/>
            <person name="Poole P.S."/>
            <person name="Dixon R.A."/>
            <person name="James E.K."/>
        </authorList>
    </citation>
    <scope>NUCLEOTIDE SEQUENCE [LARGE SCALE GENOMIC DNA]</scope>
    <source>
        <strain evidence="2 3">ToN1</strain>
    </source>
</reference>
<dbReference type="InterPro" id="IPR025391">
    <property type="entry name" value="DUF4123"/>
</dbReference>
<sequence length="311" mass="34725">MPTYLQNPHQAELAAALSAWLSAPCPSGFQLWALADLSILGATALRTIERLASPTFALLDGTRYAAYEEIGPRLIPIIGDSERITESLLAMANTLPALSFLELKTDDCEPRREQLATLACVETPDGLQLYCRFTDTRVLPGVLRVLDHSQRSRVAQTVRRWAWIGRDGHLEAQYLAEANMGSRETRTALSLSDDQFTALMQAAEPDILFGLLREISPEIIPARAPSTIHARLASLLQTARRYGIDDTPDQLQFVTIAWSTSEQFHELESLAGIWAATRSGELRFRDAVMRWTDEQWNEIETMNSDPATAHY</sequence>
<gene>
    <name evidence="2" type="ORF">GPA26_05345</name>
</gene>
<dbReference type="EMBL" id="WTVR01000008">
    <property type="protein sequence ID" value="NMF87901.1"/>
    <property type="molecule type" value="Genomic_DNA"/>
</dbReference>
<evidence type="ECO:0000313" key="3">
    <source>
        <dbReference type="Proteomes" id="UP000652074"/>
    </source>
</evidence>
<dbReference type="RefSeq" id="WP_169205339.1">
    <property type="nucleotide sequence ID" value="NZ_CP059560.1"/>
</dbReference>
<evidence type="ECO:0000259" key="1">
    <source>
        <dbReference type="Pfam" id="PF13503"/>
    </source>
</evidence>
<organism evidence="2 3">
    <name type="scientific">Aromatoleum petrolei</name>
    <dbReference type="NCBI Taxonomy" id="76116"/>
    <lineage>
        <taxon>Bacteria</taxon>
        <taxon>Pseudomonadati</taxon>
        <taxon>Pseudomonadota</taxon>
        <taxon>Betaproteobacteria</taxon>
        <taxon>Rhodocyclales</taxon>
        <taxon>Rhodocyclaceae</taxon>
        <taxon>Aromatoleum</taxon>
    </lineage>
</organism>
<dbReference type="Pfam" id="PF13503">
    <property type="entry name" value="DUF4123"/>
    <property type="match status" value="1"/>
</dbReference>
<feature type="domain" description="DUF4123" evidence="1">
    <location>
        <begin position="31"/>
        <end position="152"/>
    </location>
</feature>
<proteinExistence type="predicted"/>